<feature type="compositionally biased region" description="Polar residues" evidence="1">
    <location>
        <begin position="217"/>
        <end position="239"/>
    </location>
</feature>
<dbReference type="Gene3D" id="3.90.310.10">
    <property type="entry name" value="ENV polyprotein, receptor-binding domain"/>
    <property type="match status" value="1"/>
</dbReference>
<dbReference type="SUPFAM" id="SSF58069">
    <property type="entry name" value="Virus ectodomain"/>
    <property type="match status" value="1"/>
</dbReference>
<dbReference type="Pfam" id="PF00429">
    <property type="entry name" value="TLV_coat"/>
    <property type="match status" value="1"/>
</dbReference>
<protein>
    <recommendedName>
        <fullName evidence="5">Envelope glycoprotein</fullName>
    </recommendedName>
</protein>
<evidence type="ECO:0000256" key="1">
    <source>
        <dbReference type="SAM" id="MobiDB-lite"/>
    </source>
</evidence>
<dbReference type="AlphaFoldDB" id="A0A8D0FN78"/>
<proteinExistence type="predicted"/>
<dbReference type="Proteomes" id="UP000694551">
    <property type="component" value="Unplaced"/>
</dbReference>
<dbReference type="InterPro" id="IPR008981">
    <property type="entry name" value="FMuLV_rcpt-bd"/>
</dbReference>
<feature type="transmembrane region" description="Helical" evidence="2">
    <location>
        <begin position="558"/>
        <end position="585"/>
    </location>
</feature>
<evidence type="ECO:0008006" key="5">
    <source>
        <dbReference type="Google" id="ProtNLM"/>
    </source>
</evidence>
<keyword evidence="2" id="KW-0812">Transmembrane</keyword>
<dbReference type="SUPFAM" id="SSF49830">
    <property type="entry name" value="ENV polyprotein, receptor-binding domain"/>
    <property type="match status" value="1"/>
</dbReference>
<keyword evidence="2" id="KW-1133">Transmembrane helix</keyword>
<dbReference type="InterPro" id="IPR018154">
    <property type="entry name" value="TLV/ENV_coat_polyprotein"/>
</dbReference>
<feature type="region of interest" description="Disordered" evidence="1">
    <location>
        <begin position="212"/>
        <end position="239"/>
    </location>
</feature>
<feature type="compositionally biased region" description="Basic and acidic residues" evidence="1">
    <location>
        <begin position="21"/>
        <end position="30"/>
    </location>
</feature>
<evidence type="ECO:0000313" key="4">
    <source>
        <dbReference type="Proteomes" id="UP000694551"/>
    </source>
</evidence>
<reference evidence="3" key="1">
    <citation type="submission" date="2025-08" db="UniProtKB">
        <authorList>
            <consortium name="Ensembl"/>
        </authorList>
    </citation>
    <scope>IDENTIFICATION</scope>
</reference>
<reference evidence="3" key="2">
    <citation type="submission" date="2025-09" db="UniProtKB">
        <authorList>
            <consortium name="Ensembl"/>
        </authorList>
    </citation>
    <scope>IDENTIFICATION</scope>
</reference>
<sequence>MTSGDDEPTATLPAPECSEPAEPKRHRDSFQRKGPRGLCIILLLELVMPSGGSYKHQPWEWTLVRWEDQKILQKIVTSGPPSFQVTLCNLAPVNPCSHDASYYMCPNSIPGRSYCNVPNQYYCSHWGCETIASDWTPGAGPDKYLKVGRGPYGSTHGNIKNWCLYLVLNVTNENDLGWTIGRAWGLRYWESGTDRGRLFFIKKQEVKHSAAVGPNTVIKSGNGQKNEAPTNPAPTLTSARQSKQIVFVNKSRTNPQYLPNKPFFDVLNATFWSLNQSNANLTNPCWLCYDVYPPFYEGVVLNVPFNYSSNNNPAQCRWDTPRKGITLSQIRGRGVCIGNTTLSNQNIAMCATTVRINKTHKWAIPSTSGMWVCHKTGVTPCVSLSLFDECGDFCVQVLIVPRVLYHSEEEMCYHWGETNNRRRKREVLTAVTIATLLGLGIAGTSTGVTSLITQQRGLSQLQTAIDEDLQKIEKSMTFLEQSLSSLSEVVLQNRRGLDLLFMQQGGLCTALKEECCFYADHTGVVRDTMAELRERLAQRKKDREAQQGWVDSWFNLSLWLTTLISTLAEPIVMLVIALIFGPCILNKLVSFVKSRLEKINIMFVEYHVVQEDRALLPIADSA</sequence>
<keyword evidence="4" id="KW-1185">Reference proteome</keyword>
<dbReference type="PANTHER" id="PTHR10424:SF82">
    <property type="entry name" value="ENVELOPE GLYCOPROTEIN-RELATED"/>
    <property type="match status" value="1"/>
</dbReference>
<keyword evidence="2" id="KW-0472">Membrane</keyword>
<dbReference type="PANTHER" id="PTHR10424">
    <property type="entry name" value="VIRAL ENVELOPE PROTEIN"/>
    <property type="match status" value="1"/>
</dbReference>
<evidence type="ECO:0000256" key="2">
    <source>
        <dbReference type="SAM" id="Phobius"/>
    </source>
</evidence>
<name>A0A8D0FN78_STROC</name>
<accession>A0A8D0FN78</accession>
<dbReference type="CDD" id="cd09851">
    <property type="entry name" value="HTLV-1-like_HR1-HR2"/>
    <property type="match status" value="1"/>
</dbReference>
<dbReference type="Ensembl" id="ENSSOCT00000017039.1">
    <property type="protein sequence ID" value="ENSSOCP00000016611.1"/>
    <property type="gene ID" value="ENSSOCG00000012503.1"/>
</dbReference>
<dbReference type="Gene3D" id="1.10.287.210">
    <property type="match status" value="1"/>
</dbReference>
<evidence type="ECO:0000313" key="3">
    <source>
        <dbReference type="Ensembl" id="ENSSOCP00000016611.1"/>
    </source>
</evidence>
<organism evidence="3 4">
    <name type="scientific">Strix occidentalis caurina</name>
    <name type="common">northern spotted owl</name>
    <dbReference type="NCBI Taxonomy" id="311401"/>
    <lineage>
        <taxon>Eukaryota</taxon>
        <taxon>Metazoa</taxon>
        <taxon>Chordata</taxon>
        <taxon>Craniata</taxon>
        <taxon>Vertebrata</taxon>
        <taxon>Euteleostomi</taxon>
        <taxon>Archelosauria</taxon>
        <taxon>Archosauria</taxon>
        <taxon>Dinosauria</taxon>
        <taxon>Saurischia</taxon>
        <taxon>Theropoda</taxon>
        <taxon>Coelurosauria</taxon>
        <taxon>Aves</taxon>
        <taxon>Neognathae</taxon>
        <taxon>Neoaves</taxon>
        <taxon>Telluraves</taxon>
        <taxon>Strigiformes</taxon>
        <taxon>Strigidae</taxon>
        <taxon>Strix</taxon>
    </lineage>
</organism>
<feature type="region of interest" description="Disordered" evidence="1">
    <location>
        <begin position="1"/>
        <end position="30"/>
    </location>
</feature>